<evidence type="ECO:0000256" key="2">
    <source>
        <dbReference type="SAM" id="SignalP"/>
    </source>
</evidence>
<dbReference type="PANTHER" id="PTHR35936">
    <property type="entry name" value="MEMBRANE-BOUND LYTIC MUREIN TRANSGLYCOSYLASE F"/>
    <property type="match status" value="1"/>
</dbReference>
<keyword evidence="5" id="KW-1185">Reference proteome</keyword>
<evidence type="ECO:0000256" key="1">
    <source>
        <dbReference type="ARBA" id="ARBA00022729"/>
    </source>
</evidence>
<sequence>MPRLRVLLACLLLIPPCAWPQGELRFITATNHAPPLVLFEAGELKGGLLVETEDALARRLGLQARHIPLPSLRVALALRNGHADLLCHSRPQWIDGEFRWSRPLFDNAEVLAARGDAPPLRQLLELRGQLIGIVRGYRYPTVEQQLGDTLRRLEAVDMRANLDKLLAGRMPYAFTDRITLREWQRRHPAAGLREEMVLENYRSACALSPQSFLSLQEVDAALEAMQRSGELRAILRRHGQ</sequence>
<dbReference type="Gene3D" id="3.40.190.10">
    <property type="entry name" value="Periplasmic binding protein-like II"/>
    <property type="match status" value="2"/>
</dbReference>
<dbReference type="PANTHER" id="PTHR35936:SF6">
    <property type="entry name" value="AMINO ACID ABC TRANSPORTER SUBSTRATE-BINDING PAAT FAMILY PROTEIN"/>
    <property type="match status" value="1"/>
</dbReference>
<feature type="chain" id="PRO_5037173674" evidence="2">
    <location>
        <begin position="21"/>
        <end position="240"/>
    </location>
</feature>
<evidence type="ECO:0000313" key="5">
    <source>
        <dbReference type="Proteomes" id="UP000613266"/>
    </source>
</evidence>
<keyword evidence="1 2" id="KW-0732">Signal</keyword>
<evidence type="ECO:0000259" key="3">
    <source>
        <dbReference type="Pfam" id="PF00497"/>
    </source>
</evidence>
<evidence type="ECO:0000313" key="4">
    <source>
        <dbReference type="EMBL" id="MBH9576606.1"/>
    </source>
</evidence>
<dbReference type="EMBL" id="JAEDAK010000003">
    <property type="protein sequence ID" value="MBH9576606.1"/>
    <property type="molecule type" value="Genomic_DNA"/>
</dbReference>
<gene>
    <name evidence="4" type="ORF">I7X39_06800</name>
</gene>
<name>A0A931IZD6_9BURK</name>
<dbReference type="Pfam" id="PF00497">
    <property type="entry name" value="SBP_bac_3"/>
    <property type="match status" value="1"/>
</dbReference>
<protein>
    <submittedName>
        <fullName evidence="4">Transporter substrate-binding domain-containing protein</fullName>
    </submittedName>
</protein>
<feature type="domain" description="Solute-binding protein family 3/N-terminal" evidence="3">
    <location>
        <begin position="30"/>
        <end position="238"/>
    </location>
</feature>
<dbReference type="Proteomes" id="UP000613266">
    <property type="component" value="Unassembled WGS sequence"/>
</dbReference>
<comment type="caution">
    <text evidence="4">The sequence shown here is derived from an EMBL/GenBank/DDBJ whole genome shotgun (WGS) entry which is preliminary data.</text>
</comment>
<proteinExistence type="predicted"/>
<reference evidence="4" key="1">
    <citation type="submission" date="2020-12" db="EMBL/GenBank/DDBJ databases">
        <title>The genome sequence of Inhella sp. 1Y17.</title>
        <authorList>
            <person name="Liu Y."/>
        </authorList>
    </citation>
    <scope>NUCLEOTIDE SEQUENCE</scope>
    <source>
        <strain evidence="4">1Y17</strain>
    </source>
</reference>
<dbReference type="RefSeq" id="WP_198110213.1">
    <property type="nucleotide sequence ID" value="NZ_JAEDAK010000003.1"/>
</dbReference>
<dbReference type="SUPFAM" id="SSF53850">
    <property type="entry name" value="Periplasmic binding protein-like II"/>
    <property type="match status" value="1"/>
</dbReference>
<dbReference type="InterPro" id="IPR001638">
    <property type="entry name" value="Solute-binding_3/MltF_N"/>
</dbReference>
<dbReference type="AlphaFoldDB" id="A0A931IZD6"/>
<organism evidence="4 5">
    <name type="scientific">Inhella proteolytica</name>
    <dbReference type="NCBI Taxonomy" id="2795029"/>
    <lineage>
        <taxon>Bacteria</taxon>
        <taxon>Pseudomonadati</taxon>
        <taxon>Pseudomonadota</taxon>
        <taxon>Betaproteobacteria</taxon>
        <taxon>Burkholderiales</taxon>
        <taxon>Sphaerotilaceae</taxon>
        <taxon>Inhella</taxon>
    </lineage>
</organism>
<accession>A0A931IZD6</accession>
<feature type="signal peptide" evidence="2">
    <location>
        <begin position="1"/>
        <end position="20"/>
    </location>
</feature>